<organism evidence="2">
    <name type="scientific">Strombidium sp</name>
    <dbReference type="NCBI Taxonomy" id="181122"/>
    <lineage>
        <taxon>Eukaryota</taxon>
        <taxon>Sar</taxon>
        <taxon>Alveolata</taxon>
        <taxon>Ciliophora</taxon>
        <taxon>Intramacronucleata</taxon>
        <taxon>Spirotrichea</taxon>
        <taxon>Oligotrichia</taxon>
        <taxon>Strombidiidae</taxon>
        <taxon>Strombidium</taxon>
    </lineage>
</organism>
<feature type="transmembrane region" description="Helical" evidence="1">
    <location>
        <begin position="275"/>
        <end position="295"/>
    </location>
</feature>
<protein>
    <submittedName>
        <fullName evidence="2">Ribosomal protein S2</fullName>
    </submittedName>
</protein>
<keyword evidence="2" id="KW-0687">Ribonucleoprotein</keyword>
<dbReference type="GO" id="GO:0005840">
    <property type="term" value="C:ribosome"/>
    <property type="evidence" value="ECO:0007669"/>
    <property type="project" value="UniProtKB-KW"/>
</dbReference>
<sequence>MLKWSVTKKSLKTKYYLKFIWNYLFLNYMFIYFNFKNKNDFFLLFYKYIYIYLKLFAHQTLFKNKVFLQKNILISEFKSLYKFNLLKRTDSIKVKTKSYYPEDVNKNFSKNLIRLLIIYLMLNTSISINTYKIHITQKIFYFYHSSNGIYITNFLNLIKIWKKMYYLIYNLFYFNINMLLFGSTAYKKEVFSFNFNLNKYFLKYLRYFNLYFTVEKFQINTVYKYVFYKLNLEGIKAAFILDTYHHKNSLYYLQKYYYFTIGITPLTQDITLTNFSIPIFLNTLMNQFFFYRLLLIIKKNAIKNQYLQKKKYWNLLQ</sequence>
<keyword evidence="2" id="KW-0496">Mitochondrion</keyword>
<proteinExistence type="predicted"/>
<keyword evidence="1" id="KW-1133">Transmembrane helix</keyword>
<name>A0A7T0M4I4_9SPIT</name>
<reference evidence="2" key="1">
    <citation type="submission" date="2020-05" db="EMBL/GenBank/DDBJ databases">
        <title>Characterization and comparative analysis of mitochondrial genomes of the highly differentiated ciliated protists shed light on the diversity and evolution of the linear molecular architecture.</title>
        <authorList>
            <person name="Zhang T."/>
            <person name="Li C."/>
            <person name="Zhang X."/>
            <person name="Wang C."/>
            <person name="Roger A.J."/>
            <person name="Song W."/>
            <person name="Gao F."/>
        </authorList>
    </citation>
    <scope>NUCLEOTIDE SEQUENCE</scope>
</reference>
<gene>
    <name evidence="2" type="primary">rps2</name>
</gene>
<keyword evidence="2" id="KW-0689">Ribosomal protein</keyword>
<keyword evidence="1" id="KW-0812">Transmembrane</keyword>
<feature type="transmembrane region" description="Helical" evidence="1">
    <location>
        <begin position="165"/>
        <end position="186"/>
    </location>
</feature>
<dbReference type="EMBL" id="MT471315">
    <property type="protein sequence ID" value="QPL15885.1"/>
    <property type="molecule type" value="Genomic_DNA"/>
</dbReference>
<geneLocation type="mitochondrion" evidence="2"/>
<evidence type="ECO:0000313" key="2">
    <source>
        <dbReference type="EMBL" id="QPL15885.1"/>
    </source>
</evidence>
<dbReference type="AlphaFoldDB" id="A0A7T0M4I4"/>
<accession>A0A7T0M4I4</accession>
<feature type="transmembrane region" description="Helical" evidence="1">
    <location>
        <begin position="112"/>
        <end position="133"/>
    </location>
</feature>
<feature type="transmembrane region" description="Helical" evidence="1">
    <location>
        <begin position="15"/>
        <end position="35"/>
    </location>
</feature>
<keyword evidence="1" id="KW-0472">Membrane</keyword>
<evidence type="ECO:0000256" key="1">
    <source>
        <dbReference type="SAM" id="Phobius"/>
    </source>
</evidence>
<feature type="transmembrane region" description="Helical" evidence="1">
    <location>
        <begin position="41"/>
        <end position="57"/>
    </location>
</feature>